<organism evidence="1">
    <name type="scientific">Zea mays</name>
    <name type="common">Maize</name>
    <dbReference type="NCBI Taxonomy" id="4577"/>
    <lineage>
        <taxon>Eukaryota</taxon>
        <taxon>Viridiplantae</taxon>
        <taxon>Streptophyta</taxon>
        <taxon>Embryophyta</taxon>
        <taxon>Tracheophyta</taxon>
        <taxon>Spermatophyta</taxon>
        <taxon>Magnoliopsida</taxon>
        <taxon>Liliopsida</taxon>
        <taxon>Poales</taxon>
        <taxon>Poaceae</taxon>
        <taxon>PACMAD clade</taxon>
        <taxon>Panicoideae</taxon>
        <taxon>Andropogonodae</taxon>
        <taxon>Andropogoneae</taxon>
        <taxon>Tripsacinae</taxon>
        <taxon>Zea</taxon>
    </lineage>
</organism>
<sequence>MFILQHIPMPRRSLCNKTSQMKKVVLYSSYEEDGVEKSGGGSWRSWAIICRP</sequence>
<accession>A0A1D6PTM7</accession>
<protein>
    <submittedName>
        <fullName evidence="1">Uncharacterized protein</fullName>
    </submittedName>
</protein>
<name>A0A1D6PTM7_MAIZE</name>
<reference evidence="1" key="1">
    <citation type="submission" date="2015-12" db="EMBL/GenBank/DDBJ databases">
        <title>Update maize B73 reference genome by single molecule sequencing technologies.</title>
        <authorList>
            <consortium name="Maize Genome Sequencing Project"/>
            <person name="Ware D."/>
        </authorList>
    </citation>
    <scope>NUCLEOTIDE SEQUENCE</scope>
    <source>
        <tissue evidence="1">Seedling</tissue>
    </source>
</reference>
<proteinExistence type="predicted"/>
<gene>
    <name evidence="1" type="ORF">ZEAMMB73_Zm00001d049284</name>
</gene>
<dbReference type="EMBL" id="CM000780">
    <property type="protein sequence ID" value="AQK49985.1"/>
    <property type="molecule type" value="Genomic_DNA"/>
</dbReference>
<evidence type="ECO:0000313" key="1">
    <source>
        <dbReference type="EMBL" id="AQK49985.1"/>
    </source>
</evidence>
<dbReference type="AlphaFoldDB" id="A0A1D6PTM7"/>